<organism evidence="3 4">
    <name type="scientific">Danxiaibacter flavus</name>
    <dbReference type="NCBI Taxonomy" id="3049108"/>
    <lineage>
        <taxon>Bacteria</taxon>
        <taxon>Pseudomonadati</taxon>
        <taxon>Bacteroidota</taxon>
        <taxon>Chitinophagia</taxon>
        <taxon>Chitinophagales</taxon>
        <taxon>Chitinophagaceae</taxon>
        <taxon>Danxiaibacter</taxon>
    </lineage>
</organism>
<sequence length="229" mass="25736">MTLLNSLLHLFFPHICEGCGSDELDESSLLCARCFSDLPETGFTGKKDNIVEKIFFGRIKVEKATSAFYFTKDSLIQRMMIQLKYKDNKAAGHYLGKLLGMQLQACPDYDGIDMIIPLPLNPKKQKKRGYNQAEEISKGMFTVWPKPVVTNIAYRQYFTQTQTHKNRISRWQTMDGVFAVRNEDQLAGKHVLLVDDVITTGATLEACGQAILAIPGTRLSIASVAYTMI</sequence>
<dbReference type="EMBL" id="JAULBC010000004">
    <property type="protein sequence ID" value="MEX6688406.1"/>
    <property type="molecule type" value="Genomic_DNA"/>
</dbReference>
<dbReference type="Gene3D" id="3.40.50.2020">
    <property type="match status" value="1"/>
</dbReference>
<dbReference type="PANTHER" id="PTHR47505">
    <property type="entry name" value="DNA UTILIZATION PROTEIN YHGH"/>
    <property type="match status" value="1"/>
</dbReference>
<accession>A0ABV3ZEU6</accession>
<keyword evidence="3" id="KW-0808">Transferase</keyword>
<dbReference type="GO" id="GO:0016757">
    <property type="term" value="F:glycosyltransferase activity"/>
    <property type="evidence" value="ECO:0007669"/>
    <property type="project" value="UniProtKB-KW"/>
</dbReference>
<evidence type="ECO:0000256" key="1">
    <source>
        <dbReference type="ARBA" id="ARBA00008007"/>
    </source>
</evidence>
<gene>
    <name evidence="3" type="ORF">QTN47_12910</name>
</gene>
<dbReference type="Proteomes" id="UP001560573">
    <property type="component" value="Unassembled WGS sequence"/>
</dbReference>
<evidence type="ECO:0000313" key="4">
    <source>
        <dbReference type="Proteomes" id="UP001560573"/>
    </source>
</evidence>
<name>A0ABV3ZEU6_9BACT</name>
<dbReference type="InterPro" id="IPR000836">
    <property type="entry name" value="PRTase_dom"/>
</dbReference>
<protein>
    <submittedName>
        <fullName evidence="3">Phosphoribosyltransferase family protein</fullName>
    </submittedName>
</protein>
<dbReference type="Pfam" id="PF00156">
    <property type="entry name" value="Pribosyltran"/>
    <property type="match status" value="1"/>
</dbReference>
<feature type="domain" description="Phosphoribosyltransferase" evidence="2">
    <location>
        <begin position="129"/>
        <end position="223"/>
    </location>
</feature>
<keyword evidence="4" id="KW-1185">Reference proteome</keyword>
<dbReference type="RefSeq" id="WP_369329817.1">
    <property type="nucleotide sequence ID" value="NZ_JAULBC010000004.1"/>
</dbReference>
<proteinExistence type="inferred from homology"/>
<dbReference type="InterPro" id="IPR029057">
    <property type="entry name" value="PRTase-like"/>
</dbReference>
<comment type="similarity">
    <text evidence="1">Belongs to the ComF/GntX family.</text>
</comment>
<dbReference type="SUPFAM" id="SSF53271">
    <property type="entry name" value="PRTase-like"/>
    <property type="match status" value="1"/>
</dbReference>
<dbReference type="PANTHER" id="PTHR47505:SF1">
    <property type="entry name" value="DNA UTILIZATION PROTEIN YHGH"/>
    <property type="match status" value="1"/>
</dbReference>
<evidence type="ECO:0000259" key="2">
    <source>
        <dbReference type="Pfam" id="PF00156"/>
    </source>
</evidence>
<reference evidence="3 4" key="1">
    <citation type="submission" date="2023-07" db="EMBL/GenBank/DDBJ databases">
        <authorList>
            <person name="Lian W.-H."/>
        </authorList>
    </citation>
    <scope>NUCLEOTIDE SEQUENCE [LARGE SCALE GENOMIC DNA]</scope>
    <source>
        <strain evidence="3 4">SYSU DXS3180</strain>
    </source>
</reference>
<dbReference type="InterPro" id="IPR051910">
    <property type="entry name" value="ComF/GntX_DNA_util-trans"/>
</dbReference>
<comment type="caution">
    <text evidence="3">The sequence shown here is derived from an EMBL/GenBank/DDBJ whole genome shotgun (WGS) entry which is preliminary data.</text>
</comment>
<evidence type="ECO:0000313" key="3">
    <source>
        <dbReference type="EMBL" id="MEX6688406.1"/>
    </source>
</evidence>
<keyword evidence="3" id="KW-0328">Glycosyltransferase</keyword>
<dbReference type="CDD" id="cd06223">
    <property type="entry name" value="PRTases_typeI"/>
    <property type="match status" value="1"/>
</dbReference>